<accession>A0A6C0DPN2</accession>
<name>A0A6C0DPN2_9ZZZZ</name>
<protein>
    <submittedName>
        <fullName evidence="2">Uncharacterized protein</fullName>
    </submittedName>
</protein>
<dbReference type="EMBL" id="MN739649">
    <property type="protein sequence ID" value="QHT18180.1"/>
    <property type="molecule type" value="Genomic_DNA"/>
</dbReference>
<feature type="transmembrane region" description="Helical" evidence="1">
    <location>
        <begin position="31"/>
        <end position="54"/>
    </location>
</feature>
<dbReference type="AlphaFoldDB" id="A0A6C0DPN2"/>
<organism evidence="2">
    <name type="scientific">viral metagenome</name>
    <dbReference type="NCBI Taxonomy" id="1070528"/>
    <lineage>
        <taxon>unclassified sequences</taxon>
        <taxon>metagenomes</taxon>
        <taxon>organismal metagenomes</taxon>
    </lineage>
</organism>
<keyword evidence="1" id="KW-0472">Membrane</keyword>
<sequence length="116" mass="13346">MARGGGGSHATAHGQYRRNNTVNNALAPKGLILMAACVAFFFAIYMIVFAALWFFSTPFGQKTMAVSVAMFTIIYTYTYPLWWVLGKIWDQIKCAMLWLWIFVFYPIGNFIYWVFT</sequence>
<evidence type="ECO:0000313" key="2">
    <source>
        <dbReference type="EMBL" id="QHT18180.1"/>
    </source>
</evidence>
<reference evidence="2" key="1">
    <citation type="journal article" date="2020" name="Nature">
        <title>Giant virus diversity and host interactions through global metagenomics.</title>
        <authorList>
            <person name="Schulz F."/>
            <person name="Roux S."/>
            <person name="Paez-Espino D."/>
            <person name="Jungbluth S."/>
            <person name="Walsh D.A."/>
            <person name="Denef V.J."/>
            <person name="McMahon K.D."/>
            <person name="Konstantinidis K.T."/>
            <person name="Eloe-Fadrosh E.A."/>
            <person name="Kyrpides N.C."/>
            <person name="Woyke T."/>
        </authorList>
    </citation>
    <scope>NUCLEOTIDE SEQUENCE</scope>
    <source>
        <strain evidence="2">GVMAG-M-3300023174-3</strain>
    </source>
</reference>
<feature type="transmembrane region" description="Helical" evidence="1">
    <location>
        <begin position="97"/>
        <end position="115"/>
    </location>
</feature>
<feature type="transmembrane region" description="Helical" evidence="1">
    <location>
        <begin position="66"/>
        <end position="85"/>
    </location>
</feature>
<proteinExistence type="predicted"/>
<keyword evidence="1" id="KW-0812">Transmembrane</keyword>
<keyword evidence="1" id="KW-1133">Transmembrane helix</keyword>
<evidence type="ECO:0000256" key="1">
    <source>
        <dbReference type="SAM" id="Phobius"/>
    </source>
</evidence>